<dbReference type="EC" id="1.2.4.2" evidence="2"/>
<accession>A0A3B0XBZ5</accession>
<dbReference type="PIRSF" id="PIRSF000157">
    <property type="entry name" value="Oxoglu_dh_E1"/>
    <property type="match status" value="1"/>
</dbReference>
<evidence type="ECO:0000259" key="6">
    <source>
        <dbReference type="SMART" id="SM00861"/>
    </source>
</evidence>
<dbReference type="InterPro" id="IPR032106">
    <property type="entry name" value="2-oxogl_dehyd_N"/>
</dbReference>
<dbReference type="NCBIfam" id="NF008907">
    <property type="entry name" value="PRK12270.1"/>
    <property type="match status" value="1"/>
</dbReference>
<feature type="domain" description="Transketolase-like pyrimidine-binding" evidence="6">
    <location>
        <begin position="619"/>
        <end position="812"/>
    </location>
</feature>
<dbReference type="InterPro" id="IPR005475">
    <property type="entry name" value="Transketolase-like_Pyr-bd"/>
</dbReference>
<dbReference type="NCBIfam" id="NF006914">
    <property type="entry name" value="PRK09404.1"/>
    <property type="match status" value="1"/>
</dbReference>
<dbReference type="Pfam" id="PF00676">
    <property type="entry name" value="E1_dh"/>
    <property type="match status" value="1"/>
</dbReference>
<name>A0A3B0XBZ5_9ZZZZ</name>
<evidence type="ECO:0000256" key="3">
    <source>
        <dbReference type="ARBA" id="ARBA00023002"/>
    </source>
</evidence>
<dbReference type="SMART" id="SM00861">
    <property type="entry name" value="Transket_pyr"/>
    <property type="match status" value="1"/>
</dbReference>
<protein>
    <recommendedName>
        <fullName evidence="2">oxoglutarate dehydrogenase (succinyl-transferring)</fullName>
        <ecNumber evidence="2">1.2.4.2</ecNumber>
    </recommendedName>
</protein>
<dbReference type="InterPro" id="IPR011603">
    <property type="entry name" value="2oxoglutarate_DH_E1"/>
</dbReference>
<evidence type="ECO:0000256" key="1">
    <source>
        <dbReference type="ARBA" id="ARBA00001964"/>
    </source>
</evidence>
<dbReference type="PANTHER" id="PTHR23152:SF4">
    <property type="entry name" value="2-OXOADIPATE DEHYDROGENASE COMPLEX COMPONENT E1"/>
    <property type="match status" value="1"/>
</dbReference>
<dbReference type="Pfam" id="PF16078">
    <property type="entry name" value="2-oxogl_dehyd_N"/>
    <property type="match status" value="1"/>
</dbReference>
<evidence type="ECO:0000313" key="7">
    <source>
        <dbReference type="EMBL" id="VAW53534.1"/>
    </source>
</evidence>
<keyword evidence="4" id="KW-0786">Thiamine pyrophosphate</keyword>
<dbReference type="Gene3D" id="3.40.50.11610">
    <property type="entry name" value="Multifunctional 2-oxoglutarate metabolism enzyme, C-terminal domain"/>
    <property type="match status" value="1"/>
</dbReference>
<dbReference type="PANTHER" id="PTHR23152">
    <property type="entry name" value="2-OXOGLUTARATE DEHYDROGENASE"/>
    <property type="match status" value="1"/>
</dbReference>
<dbReference type="FunFam" id="1.10.287.1150:FF:000004">
    <property type="entry name" value="2-oxoglutarate dehydrogenase E1 component"/>
    <property type="match status" value="1"/>
</dbReference>
<evidence type="ECO:0000256" key="2">
    <source>
        <dbReference type="ARBA" id="ARBA00012280"/>
    </source>
</evidence>
<dbReference type="InterPro" id="IPR042179">
    <property type="entry name" value="KGD_C_sf"/>
</dbReference>
<feature type="region of interest" description="Disordered" evidence="5">
    <location>
        <begin position="57"/>
        <end position="80"/>
    </location>
</feature>
<dbReference type="GO" id="GO:0005829">
    <property type="term" value="C:cytosol"/>
    <property type="evidence" value="ECO:0007669"/>
    <property type="project" value="TreeGrafter"/>
</dbReference>
<dbReference type="FunFam" id="3.40.50.970:FF:000014">
    <property type="entry name" value="2-oxoglutarate dehydrogenase E1 component"/>
    <property type="match status" value="1"/>
</dbReference>
<evidence type="ECO:0000256" key="4">
    <source>
        <dbReference type="ARBA" id="ARBA00023052"/>
    </source>
</evidence>
<dbReference type="AlphaFoldDB" id="A0A3B0XBZ5"/>
<organism evidence="7">
    <name type="scientific">hydrothermal vent metagenome</name>
    <dbReference type="NCBI Taxonomy" id="652676"/>
    <lineage>
        <taxon>unclassified sequences</taxon>
        <taxon>metagenomes</taxon>
        <taxon>ecological metagenomes</taxon>
    </lineage>
</organism>
<dbReference type="InterPro" id="IPR031717">
    <property type="entry name" value="ODO-1/KGD_C"/>
</dbReference>
<dbReference type="Pfam" id="PF02779">
    <property type="entry name" value="Transket_pyr"/>
    <property type="match status" value="1"/>
</dbReference>
<dbReference type="Gene3D" id="3.40.50.12470">
    <property type="match status" value="1"/>
</dbReference>
<evidence type="ECO:0000256" key="5">
    <source>
        <dbReference type="SAM" id="MobiDB-lite"/>
    </source>
</evidence>
<dbReference type="Gene3D" id="3.40.50.970">
    <property type="match status" value="1"/>
</dbReference>
<dbReference type="GO" id="GO:0004591">
    <property type="term" value="F:oxoglutarate dehydrogenase (succinyl-transferring) activity"/>
    <property type="evidence" value="ECO:0007669"/>
    <property type="project" value="UniProtKB-EC"/>
</dbReference>
<comment type="cofactor">
    <cofactor evidence="1">
        <name>thiamine diphosphate</name>
        <dbReference type="ChEBI" id="CHEBI:58937"/>
    </cofactor>
</comment>
<dbReference type="Gene3D" id="1.10.287.1150">
    <property type="entry name" value="TPP helical domain"/>
    <property type="match status" value="1"/>
</dbReference>
<dbReference type="CDD" id="cd02016">
    <property type="entry name" value="TPP_E1_OGDC_like"/>
    <property type="match status" value="1"/>
</dbReference>
<dbReference type="EMBL" id="UOFE01000034">
    <property type="protein sequence ID" value="VAW53534.1"/>
    <property type="molecule type" value="Genomic_DNA"/>
</dbReference>
<sequence>MAQKNTTGMAELWNSSSFYGESAAWLESMYETYISQPDQLDDKWREYFDGIAITEQSKTNGKTDNGAKGAAMRNSHRETSPREMHDYFIQYAQQKHARGFVTETSYDHEKKQVQVLQLINAFRFRGHQMANLNPLGGCRESEVAELELDYHGLNEGDLDRTFETGSLVGSESLSLRAICQIIQDTYCGTIGTEYMHIMETGEKRWLQQRLETACGNANLNEIEKINILQQLTVAEGLERYLHSKYVGQKRFSLEGGESLIPLLDELVQYAGSQKVKEIVIGMAHRGRLNVLVNILGKTPHELFSEFEGTKEVSELTGDVKYHLGFSSDMDSPGGPVHLALAFNPSHLEIVAPVVEGSVRARQWRRGDREGNEVIPVQIHGDAAFSGQGVVMETLQMSQSRGYMTHGTVHIIINNQIGFTTSAQQDARSTYYCTDIAKMVGAPIFHVNADDPEAVVMVTRIALEFRNKFKKDVVIDMVCYRRHGHNEADEPSATQPMMYKKIRALESTRSIYAKRIVENDVLTQQQCDNMAQGVREILESGECVVPHKLPDSEADQSTRVSWMPYIADLILKDVDTTVSLKKLREVAKGMNFVPPDFQLQPRVEKIIIDRNKMTAGALSIDWGYAELMAYGTLLSDGYSVRLSGQDSGRGTFFHRHAVLHNQTDGSSFVPLRELGSDKHNFRVFDSLLSEVAVLGFEYGFSTTEPETMVLWEAQFGDFANGAQVVIDQFISAGEHKWGRASGLVMLLPHGFEGQGAEHSSARLERYLQLCSVHNMQVCVPSTPAQMFHLLRRQMVRKCRKPLIIMTPKSLLRHKLCVSTLDDLTNGQFSWVLPEIDEIKTETVKRVVICSGKIYYELLEARRLNRIYDIALLRIEQIYPFPGDVLDKLLAQYSNTNELIWCQEEPKNQGGWDFSKLRIPAFINARWQLGFAGREPSSAPAVGSAKLHALEQQKIIDAALEIL</sequence>
<gene>
    <name evidence="7" type="ORF">MNBD_GAMMA05-415</name>
</gene>
<keyword evidence="3 7" id="KW-0560">Oxidoreductase</keyword>
<dbReference type="GO" id="GO:0030976">
    <property type="term" value="F:thiamine pyrophosphate binding"/>
    <property type="evidence" value="ECO:0007669"/>
    <property type="project" value="InterPro"/>
</dbReference>
<proteinExistence type="predicted"/>
<dbReference type="GO" id="GO:0045252">
    <property type="term" value="C:oxoglutarate dehydrogenase complex"/>
    <property type="evidence" value="ECO:0007669"/>
    <property type="project" value="TreeGrafter"/>
</dbReference>
<dbReference type="InterPro" id="IPR029061">
    <property type="entry name" value="THDP-binding"/>
</dbReference>
<dbReference type="GO" id="GO:0006099">
    <property type="term" value="P:tricarboxylic acid cycle"/>
    <property type="evidence" value="ECO:0007669"/>
    <property type="project" value="TreeGrafter"/>
</dbReference>
<dbReference type="InterPro" id="IPR001017">
    <property type="entry name" value="DH_E1"/>
</dbReference>
<reference evidence="7" key="1">
    <citation type="submission" date="2018-06" db="EMBL/GenBank/DDBJ databases">
        <authorList>
            <person name="Zhirakovskaya E."/>
        </authorList>
    </citation>
    <scope>NUCLEOTIDE SEQUENCE</scope>
</reference>
<dbReference type="SUPFAM" id="SSF52518">
    <property type="entry name" value="Thiamin diphosphate-binding fold (THDP-binding)"/>
    <property type="match status" value="2"/>
</dbReference>
<dbReference type="NCBIfam" id="TIGR00239">
    <property type="entry name" value="2oxo_dh_E1"/>
    <property type="match status" value="1"/>
</dbReference>
<dbReference type="Pfam" id="PF16870">
    <property type="entry name" value="OxoGdeHyase_C"/>
    <property type="match status" value="1"/>
</dbReference>